<accession>A0AAE0GYC8</accession>
<evidence type="ECO:0000313" key="3">
    <source>
        <dbReference type="Proteomes" id="UP001190700"/>
    </source>
</evidence>
<reference evidence="2 3" key="1">
    <citation type="journal article" date="2015" name="Genome Biol. Evol.">
        <title>Comparative Genomics of a Bacterivorous Green Alga Reveals Evolutionary Causalities and Consequences of Phago-Mixotrophic Mode of Nutrition.</title>
        <authorList>
            <person name="Burns J.A."/>
            <person name="Paasch A."/>
            <person name="Narechania A."/>
            <person name="Kim E."/>
        </authorList>
    </citation>
    <scope>NUCLEOTIDE SEQUENCE [LARGE SCALE GENOMIC DNA]</scope>
    <source>
        <strain evidence="2 3">PLY_AMNH</strain>
    </source>
</reference>
<feature type="region of interest" description="Disordered" evidence="1">
    <location>
        <begin position="1"/>
        <end position="35"/>
    </location>
</feature>
<feature type="compositionally biased region" description="Polar residues" evidence="1">
    <location>
        <begin position="71"/>
        <end position="80"/>
    </location>
</feature>
<name>A0AAE0GYC8_9CHLO</name>
<proteinExistence type="predicted"/>
<dbReference type="EMBL" id="LGRX02001311">
    <property type="protein sequence ID" value="KAK3286346.1"/>
    <property type="molecule type" value="Genomic_DNA"/>
</dbReference>
<feature type="compositionally biased region" description="Polar residues" evidence="1">
    <location>
        <begin position="1"/>
        <end position="13"/>
    </location>
</feature>
<sequence>MVNSKSKATTSGAEENVLAAGHVFGEPPPDDKPEVSALTVAVSQQQAQINELMELVRGIVKSGLTAPKSDGATSTALTSKTSEDSDAPLPSLSSIYAEGRGSQRTASADGCAAWQQLAKLRRNTNYTYFNCQMKELLSHSAKFSALTPPLHIFLKVKETFTRVREHVSVAPSLVTGDRMCVHTLEAMVVSMILISLHSDYVYVKTKFLGDRLPRLHVLEDEVCAHYDNIIAPSSACREVGAGIADDRRQQNAIKKARLGGKVECSTCHRRDHDTKDCFITNKEARETFLKRRPDAKEALMQKVQEYEKHGKLPGSDKAGAIADSELHPGLDWDNVLFALFEVAASSRSDSVPLDFSGVQLSEFMEVRGGASRARADRRQSMLNVPTSNYYGVLDVPVATEDCTVSSTSVRSPRLLSQCFYQWRTRASRVRRASMKETSKKRRHMWDPSRHTFLLNKHRRFPVTPVYNSFVYIDTTCSLLPDPARLAATQSV</sequence>
<feature type="region of interest" description="Disordered" evidence="1">
    <location>
        <begin position="67"/>
        <end position="94"/>
    </location>
</feature>
<evidence type="ECO:0000313" key="2">
    <source>
        <dbReference type="EMBL" id="KAK3286346.1"/>
    </source>
</evidence>
<protein>
    <submittedName>
        <fullName evidence="2">Uncharacterized protein</fullName>
    </submittedName>
</protein>
<dbReference type="AlphaFoldDB" id="A0AAE0GYC8"/>
<keyword evidence="3" id="KW-1185">Reference proteome</keyword>
<gene>
    <name evidence="2" type="ORF">CYMTET_6095</name>
</gene>
<comment type="caution">
    <text evidence="2">The sequence shown here is derived from an EMBL/GenBank/DDBJ whole genome shotgun (WGS) entry which is preliminary data.</text>
</comment>
<evidence type="ECO:0000256" key="1">
    <source>
        <dbReference type="SAM" id="MobiDB-lite"/>
    </source>
</evidence>
<dbReference type="Proteomes" id="UP001190700">
    <property type="component" value="Unassembled WGS sequence"/>
</dbReference>
<organism evidence="2 3">
    <name type="scientific">Cymbomonas tetramitiformis</name>
    <dbReference type="NCBI Taxonomy" id="36881"/>
    <lineage>
        <taxon>Eukaryota</taxon>
        <taxon>Viridiplantae</taxon>
        <taxon>Chlorophyta</taxon>
        <taxon>Pyramimonadophyceae</taxon>
        <taxon>Pyramimonadales</taxon>
        <taxon>Pyramimonadaceae</taxon>
        <taxon>Cymbomonas</taxon>
    </lineage>
</organism>